<name>A0A2T0B8R7_9CLOT</name>
<evidence type="ECO:0000259" key="2">
    <source>
        <dbReference type="Pfam" id="PF02481"/>
    </source>
</evidence>
<evidence type="ECO:0000313" key="5">
    <source>
        <dbReference type="Proteomes" id="UP000239706"/>
    </source>
</evidence>
<comment type="caution">
    <text evidence="4">The sequence shown here is derived from an EMBL/GenBank/DDBJ whole genome shotgun (WGS) entry which is preliminary data.</text>
</comment>
<organism evidence="4 5">
    <name type="scientific">Clostridium liquoris</name>
    <dbReference type="NCBI Taxonomy" id="1289519"/>
    <lineage>
        <taxon>Bacteria</taxon>
        <taxon>Bacillati</taxon>
        <taxon>Bacillota</taxon>
        <taxon>Clostridia</taxon>
        <taxon>Eubacteriales</taxon>
        <taxon>Clostridiaceae</taxon>
        <taxon>Clostridium</taxon>
    </lineage>
</organism>
<sequence length="362" mass="40903">MNNYDIWFSMVKLSYKIKLELLKKLKNTEAIWYYSMTKSTYINEEIGEDKLKALLKSFWNVEKINSIKSIMERENIAMITYNDKLYPENLRNYEDSPAILFYKGNLEKLNKNKSVAIVGSRGYSYYGENVTRIVAAKLAEKNVNVISGMAKGIDSFAHTTSLKEGGYTCAVLGSGVDVIYPKSNTSLYHEITKNGCIISEFLPGTPPYAYNFPLRNRIISGISDLVIIVEASNKSGSLITASCALEQGKEVMAVPGSIFSENSKGTNKLIKDGAYPLTSVEDIFHILNISYVHKNERKYYFGNAMEEKIFSIVKYSPIHIDDILKGTNIDIKQLYEVLFELQLKNQITCLSGNYYVRIANSV</sequence>
<dbReference type="NCBIfam" id="TIGR00732">
    <property type="entry name" value="dprA"/>
    <property type="match status" value="1"/>
</dbReference>
<dbReference type="InterPro" id="IPR003488">
    <property type="entry name" value="DprA"/>
</dbReference>
<feature type="domain" description="DprA winged helix" evidence="3">
    <location>
        <begin position="305"/>
        <end position="353"/>
    </location>
</feature>
<gene>
    <name evidence="4" type="ORF">CLLI_04320</name>
</gene>
<keyword evidence="5" id="KW-1185">Reference proteome</keyword>
<evidence type="ECO:0000313" key="4">
    <source>
        <dbReference type="EMBL" id="PRR80264.1"/>
    </source>
</evidence>
<dbReference type="InterPro" id="IPR036388">
    <property type="entry name" value="WH-like_DNA-bd_sf"/>
</dbReference>
<dbReference type="Pfam" id="PF02481">
    <property type="entry name" value="DNA_processg_A"/>
    <property type="match status" value="1"/>
</dbReference>
<protein>
    <submittedName>
        <fullName evidence="4">Uncharacterized protein</fullName>
    </submittedName>
</protein>
<dbReference type="PANTHER" id="PTHR43022:SF1">
    <property type="entry name" value="PROTEIN SMF"/>
    <property type="match status" value="1"/>
</dbReference>
<dbReference type="OrthoDB" id="9785707at2"/>
<evidence type="ECO:0000259" key="3">
    <source>
        <dbReference type="Pfam" id="PF17782"/>
    </source>
</evidence>
<reference evidence="4 5" key="1">
    <citation type="submission" date="2018-03" db="EMBL/GenBank/DDBJ databases">
        <title>Genome sequence of Clostridium liquoris DSM 100320.</title>
        <authorList>
            <person name="Poehlein A."/>
            <person name="Daniel R."/>
        </authorList>
    </citation>
    <scope>NUCLEOTIDE SEQUENCE [LARGE SCALE GENOMIC DNA]</scope>
    <source>
        <strain evidence="4 5">DSM 100320</strain>
    </source>
</reference>
<dbReference type="Proteomes" id="UP000239706">
    <property type="component" value="Unassembled WGS sequence"/>
</dbReference>
<dbReference type="AlphaFoldDB" id="A0A2T0B8R7"/>
<dbReference type="InterPro" id="IPR057666">
    <property type="entry name" value="DrpA_SLOG"/>
</dbReference>
<dbReference type="SUPFAM" id="SSF102405">
    <property type="entry name" value="MCP/YpsA-like"/>
    <property type="match status" value="1"/>
</dbReference>
<dbReference type="EMBL" id="PVXO01000008">
    <property type="protein sequence ID" value="PRR80264.1"/>
    <property type="molecule type" value="Genomic_DNA"/>
</dbReference>
<comment type="similarity">
    <text evidence="1">Belongs to the DprA/Smf family.</text>
</comment>
<dbReference type="GO" id="GO:0009294">
    <property type="term" value="P:DNA-mediated transformation"/>
    <property type="evidence" value="ECO:0007669"/>
    <property type="project" value="InterPro"/>
</dbReference>
<accession>A0A2T0B8R7</accession>
<dbReference type="Gene3D" id="3.40.50.450">
    <property type="match status" value="1"/>
</dbReference>
<dbReference type="PANTHER" id="PTHR43022">
    <property type="entry name" value="PROTEIN SMF"/>
    <property type="match status" value="1"/>
</dbReference>
<feature type="domain" description="Smf/DprA SLOG" evidence="2">
    <location>
        <begin position="78"/>
        <end position="286"/>
    </location>
</feature>
<dbReference type="RefSeq" id="WP_106062615.1">
    <property type="nucleotide sequence ID" value="NZ_PVXO01000008.1"/>
</dbReference>
<evidence type="ECO:0000256" key="1">
    <source>
        <dbReference type="ARBA" id="ARBA00006525"/>
    </source>
</evidence>
<dbReference type="Gene3D" id="1.10.10.10">
    <property type="entry name" value="Winged helix-like DNA-binding domain superfamily/Winged helix DNA-binding domain"/>
    <property type="match status" value="1"/>
</dbReference>
<dbReference type="Pfam" id="PF17782">
    <property type="entry name" value="WHD_DprA"/>
    <property type="match status" value="1"/>
</dbReference>
<proteinExistence type="inferred from homology"/>
<dbReference type="InterPro" id="IPR041614">
    <property type="entry name" value="DprA_WH"/>
</dbReference>